<protein>
    <submittedName>
        <fullName evidence="2">Uncharacterized protein</fullName>
    </submittedName>
</protein>
<keyword evidence="1" id="KW-0812">Transmembrane</keyword>
<keyword evidence="1" id="KW-1133">Transmembrane helix</keyword>
<dbReference type="AlphaFoldDB" id="A0A7D5T0T9"/>
<keyword evidence="3" id="KW-1185">Reference proteome</keyword>
<proteinExistence type="predicted"/>
<evidence type="ECO:0000256" key="1">
    <source>
        <dbReference type="SAM" id="Phobius"/>
    </source>
</evidence>
<feature type="transmembrane region" description="Helical" evidence="1">
    <location>
        <begin position="66"/>
        <end position="87"/>
    </location>
</feature>
<accession>A0A7D5T0T9</accession>
<dbReference type="KEGG" id="hrr:HZS55_22050"/>
<evidence type="ECO:0000313" key="2">
    <source>
        <dbReference type="EMBL" id="QLH79811.1"/>
    </source>
</evidence>
<dbReference type="RefSeq" id="WP_179909675.1">
    <property type="nucleotide sequence ID" value="NZ_CP058910.1"/>
</dbReference>
<organism evidence="2 3">
    <name type="scientific">Halosimplex rubrum</name>
    <dbReference type="NCBI Taxonomy" id="869889"/>
    <lineage>
        <taxon>Archaea</taxon>
        <taxon>Methanobacteriati</taxon>
        <taxon>Methanobacteriota</taxon>
        <taxon>Stenosarchaea group</taxon>
        <taxon>Halobacteria</taxon>
        <taxon>Halobacteriales</taxon>
        <taxon>Haloarculaceae</taxon>
        <taxon>Halosimplex</taxon>
    </lineage>
</organism>
<feature type="transmembrane region" description="Helical" evidence="1">
    <location>
        <begin position="7"/>
        <end position="27"/>
    </location>
</feature>
<keyword evidence="1" id="KW-0472">Membrane</keyword>
<dbReference type="Proteomes" id="UP000509667">
    <property type="component" value="Chromosome"/>
</dbReference>
<dbReference type="EMBL" id="CP058910">
    <property type="protein sequence ID" value="QLH79811.1"/>
    <property type="molecule type" value="Genomic_DNA"/>
</dbReference>
<sequence length="94" mass="10106">MSVAESGFAWLRAVLIAPFVAVLFGAIGKISSTMYQAAHIEDGGEFAQAQESVFHNSMLALDLVELASSIETWILFGTFLIAVYTALQSRSSGF</sequence>
<gene>
    <name evidence="2" type="ORF">HZS55_22050</name>
</gene>
<reference evidence="2 3" key="1">
    <citation type="submission" date="2020-07" db="EMBL/GenBank/DDBJ databases">
        <title>Halosimplex pelagicum sp. nov. and Halosimplex rubrum sp. nov., isolated from salted brown alga Laminaria, and emended description of the genus Halosimplex.</title>
        <authorList>
            <person name="Cui H."/>
        </authorList>
    </citation>
    <scope>NUCLEOTIDE SEQUENCE [LARGE SCALE GENOMIC DNA]</scope>
    <source>
        <strain evidence="2 3">R27</strain>
    </source>
</reference>
<name>A0A7D5T0T9_9EURY</name>
<evidence type="ECO:0000313" key="3">
    <source>
        <dbReference type="Proteomes" id="UP000509667"/>
    </source>
</evidence>
<dbReference type="GeneID" id="56080607"/>
<dbReference type="OrthoDB" id="350501at2157"/>